<gene>
    <name evidence="1" type="ORF">HanXRQr2_Chr05g0225721</name>
</gene>
<comment type="caution">
    <text evidence="1">The sequence shown here is derived from an EMBL/GenBank/DDBJ whole genome shotgun (WGS) entry which is preliminary data.</text>
</comment>
<reference evidence="1" key="2">
    <citation type="submission" date="2020-06" db="EMBL/GenBank/DDBJ databases">
        <title>Helianthus annuus Genome sequencing and assembly Release 2.</title>
        <authorList>
            <person name="Gouzy J."/>
            <person name="Langlade N."/>
            <person name="Munos S."/>
        </authorList>
    </citation>
    <scope>NUCLEOTIDE SEQUENCE</scope>
    <source>
        <tissue evidence="1">Leaves</tissue>
    </source>
</reference>
<reference evidence="1" key="1">
    <citation type="journal article" date="2017" name="Nature">
        <title>The sunflower genome provides insights into oil metabolism, flowering and Asterid evolution.</title>
        <authorList>
            <person name="Badouin H."/>
            <person name="Gouzy J."/>
            <person name="Grassa C.J."/>
            <person name="Murat F."/>
            <person name="Staton S.E."/>
            <person name="Cottret L."/>
            <person name="Lelandais-Briere C."/>
            <person name="Owens G.L."/>
            <person name="Carrere S."/>
            <person name="Mayjonade B."/>
            <person name="Legrand L."/>
            <person name="Gill N."/>
            <person name="Kane N.C."/>
            <person name="Bowers J.E."/>
            <person name="Hubner S."/>
            <person name="Bellec A."/>
            <person name="Berard A."/>
            <person name="Berges H."/>
            <person name="Blanchet N."/>
            <person name="Boniface M.C."/>
            <person name="Brunel D."/>
            <person name="Catrice O."/>
            <person name="Chaidir N."/>
            <person name="Claudel C."/>
            <person name="Donnadieu C."/>
            <person name="Faraut T."/>
            <person name="Fievet G."/>
            <person name="Helmstetter N."/>
            <person name="King M."/>
            <person name="Knapp S.J."/>
            <person name="Lai Z."/>
            <person name="Le Paslier M.C."/>
            <person name="Lippi Y."/>
            <person name="Lorenzon L."/>
            <person name="Mandel J.R."/>
            <person name="Marage G."/>
            <person name="Marchand G."/>
            <person name="Marquand E."/>
            <person name="Bret-Mestries E."/>
            <person name="Morien E."/>
            <person name="Nambeesan S."/>
            <person name="Nguyen T."/>
            <person name="Pegot-Espagnet P."/>
            <person name="Pouilly N."/>
            <person name="Raftis F."/>
            <person name="Sallet E."/>
            <person name="Schiex T."/>
            <person name="Thomas J."/>
            <person name="Vandecasteele C."/>
            <person name="Vares D."/>
            <person name="Vear F."/>
            <person name="Vautrin S."/>
            <person name="Crespi M."/>
            <person name="Mangin B."/>
            <person name="Burke J.M."/>
            <person name="Salse J."/>
            <person name="Munos S."/>
            <person name="Vincourt P."/>
            <person name="Rieseberg L.H."/>
            <person name="Langlade N.B."/>
        </authorList>
    </citation>
    <scope>NUCLEOTIDE SEQUENCE</scope>
    <source>
        <tissue evidence="1">Leaves</tissue>
    </source>
</reference>
<name>A0A9K3J168_HELAN</name>
<dbReference type="Proteomes" id="UP000215914">
    <property type="component" value="Unassembled WGS sequence"/>
</dbReference>
<protein>
    <submittedName>
        <fullName evidence="1">Uncharacterized protein</fullName>
    </submittedName>
</protein>
<proteinExistence type="predicted"/>
<sequence length="41" mass="4893">MKARVCIRRNSSSRIPTMNGRRKIHEFLILQFIQLFMLISS</sequence>
<evidence type="ECO:0000313" key="2">
    <source>
        <dbReference type="Proteomes" id="UP000215914"/>
    </source>
</evidence>
<keyword evidence="2" id="KW-1185">Reference proteome</keyword>
<dbReference type="EMBL" id="MNCJ02000320">
    <property type="protein sequence ID" value="KAF5806789.1"/>
    <property type="molecule type" value="Genomic_DNA"/>
</dbReference>
<dbReference type="AlphaFoldDB" id="A0A9K3J168"/>
<dbReference type="Gramene" id="mRNA:HanXRQr2_Chr05g0225721">
    <property type="protein sequence ID" value="mRNA:HanXRQr2_Chr05g0225721"/>
    <property type="gene ID" value="HanXRQr2_Chr05g0225721"/>
</dbReference>
<accession>A0A9K3J168</accession>
<evidence type="ECO:0000313" key="1">
    <source>
        <dbReference type="EMBL" id="KAF5806789.1"/>
    </source>
</evidence>
<organism evidence="1 2">
    <name type="scientific">Helianthus annuus</name>
    <name type="common">Common sunflower</name>
    <dbReference type="NCBI Taxonomy" id="4232"/>
    <lineage>
        <taxon>Eukaryota</taxon>
        <taxon>Viridiplantae</taxon>
        <taxon>Streptophyta</taxon>
        <taxon>Embryophyta</taxon>
        <taxon>Tracheophyta</taxon>
        <taxon>Spermatophyta</taxon>
        <taxon>Magnoliopsida</taxon>
        <taxon>eudicotyledons</taxon>
        <taxon>Gunneridae</taxon>
        <taxon>Pentapetalae</taxon>
        <taxon>asterids</taxon>
        <taxon>campanulids</taxon>
        <taxon>Asterales</taxon>
        <taxon>Asteraceae</taxon>
        <taxon>Asteroideae</taxon>
        <taxon>Heliantheae alliance</taxon>
        <taxon>Heliantheae</taxon>
        <taxon>Helianthus</taxon>
    </lineage>
</organism>